<dbReference type="Pfam" id="PF00563">
    <property type="entry name" value="EAL"/>
    <property type="match status" value="1"/>
</dbReference>
<dbReference type="InterPro" id="IPR050706">
    <property type="entry name" value="Cyclic-di-GMP_PDE-like"/>
</dbReference>
<proteinExistence type="predicted"/>
<evidence type="ECO:0008006" key="6">
    <source>
        <dbReference type="Google" id="ProtNLM"/>
    </source>
</evidence>
<name>A0ABQ3L2G4_9ALTE</name>
<dbReference type="CDD" id="cd18773">
    <property type="entry name" value="PDC1_HK_sensor"/>
    <property type="match status" value="1"/>
</dbReference>
<dbReference type="SMART" id="SM00267">
    <property type="entry name" value="GGDEF"/>
    <property type="match status" value="1"/>
</dbReference>
<organism evidence="4 5">
    <name type="scientific">Alishewanella longhuensis</name>
    <dbReference type="NCBI Taxonomy" id="1091037"/>
    <lineage>
        <taxon>Bacteria</taxon>
        <taxon>Pseudomonadati</taxon>
        <taxon>Pseudomonadota</taxon>
        <taxon>Gammaproteobacteria</taxon>
        <taxon>Alteromonadales</taxon>
        <taxon>Alteromonadaceae</taxon>
        <taxon>Alishewanella</taxon>
    </lineage>
</organism>
<keyword evidence="1" id="KW-0472">Membrane</keyword>
<reference evidence="5" key="1">
    <citation type="journal article" date="2019" name="Int. J. Syst. Evol. Microbiol.">
        <title>The Global Catalogue of Microorganisms (GCM) 10K type strain sequencing project: providing services to taxonomists for standard genome sequencing and annotation.</title>
        <authorList>
            <consortium name="The Broad Institute Genomics Platform"/>
            <consortium name="The Broad Institute Genome Sequencing Center for Infectious Disease"/>
            <person name="Wu L."/>
            <person name="Ma J."/>
        </authorList>
    </citation>
    <scope>NUCLEOTIDE SEQUENCE [LARGE SCALE GENOMIC DNA]</scope>
    <source>
        <strain evidence="5">CGMCC 1.7003</strain>
    </source>
</reference>
<dbReference type="SUPFAM" id="SSF55073">
    <property type="entry name" value="Nucleotide cyclase"/>
    <property type="match status" value="1"/>
</dbReference>
<evidence type="ECO:0000259" key="2">
    <source>
        <dbReference type="PROSITE" id="PS50883"/>
    </source>
</evidence>
<evidence type="ECO:0000313" key="4">
    <source>
        <dbReference type="EMBL" id="GHG77818.1"/>
    </source>
</evidence>
<dbReference type="EMBL" id="BNAO01000012">
    <property type="protein sequence ID" value="GHG77818.1"/>
    <property type="molecule type" value="Genomic_DNA"/>
</dbReference>
<accession>A0ABQ3L2G4</accession>
<gene>
    <name evidence="4" type="ORF">GCM10010919_33750</name>
</gene>
<evidence type="ECO:0000256" key="1">
    <source>
        <dbReference type="SAM" id="Phobius"/>
    </source>
</evidence>
<keyword evidence="5" id="KW-1185">Reference proteome</keyword>
<dbReference type="InterPro" id="IPR029787">
    <property type="entry name" value="Nucleotide_cyclase"/>
</dbReference>
<dbReference type="Gene3D" id="3.30.70.270">
    <property type="match status" value="1"/>
</dbReference>
<evidence type="ECO:0000313" key="5">
    <source>
        <dbReference type="Proteomes" id="UP000659697"/>
    </source>
</evidence>
<dbReference type="Gene3D" id="3.20.20.450">
    <property type="entry name" value="EAL domain"/>
    <property type="match status" value="1"/>
</dbReference>
<keyword evidence="1" id="KW-0812">Transmembrane</keyword>
<protein>
    <recommendedName>
        <fullName evidence="6">Diguanylate cyclase</fullName>
    </recommendedName>
</protein>
<feature type="transmembrane region" description="Helical" evidence="1">
    <location>
        <begin position="33"/>
        <end position="51"/>
    </location>
</feature>
<dbReference type="InterPro" id="IPR035919">
    <property type="entry name" value="EAL_sf"/>
</dbReference>
<dbReference type="SMART" id="SM00052">
    <property type="entry name" value="EAL"/>
    <property type="match status" value="1"/>
</dbReference>
<dbReference type="PROSITE" id="PS50887">
    <property type="entry name" value="GGDEF"/>
    <property type="match status" value="1"/>
</dbReference>
<keyword evidence="1" id="KW-1133">Transmembrane helix</keyword>
<feature type="transmembrane region" description="Helical" evidence="1">
    <location>
        <begin position="355"/>
        <end position="375"/>
    </location>
</feature>
<feature type="domain" description="EAL" evidence="2">
    <location>
        <begin position="554"/>
        <end position="793"/>
    </location>
</feature>
<dbReference type="InterPro" id="IPR029151">
    <property type="entry name" value="Sensor-like_sf"/>
</dbReference>
<dbReference type="NCBIfam" id="TIGR00254">
    <property type="entry name" value="GGDEF"/>
    <property type="match status" value="1"/>
</dbReference>
<dbReference type="PROSITE" id="PS50883">
    <property type="entry name" value="EAL"/>
    <property type="match status" value="1"/>
</dbReference>
<dbReference type="PANTHER" id="PTHR33121:SF71">
    <property type="entry name" value="OXYGEN SENSOR PROTEIN DOSP"/>
    <property type="match status" value="1"/>
</dbReference>
<dbReference type="RefSeq" id="WP_189434244.1">
    <property type="nucleotide sequence ID" value="NZ_BNAO01000012.1"/>
</dbReference>
<comment type="caution">
    <text evidence="4">The sequence shown here is derived from an EMBL/GenBank/DDBJ whole genome shotgun (WGS) entry which is preliminary data.</text>
</comment>
<dbReference type="PANTHER" id="PTHR33121">
    <property type="entry name" value="CYCLIC DI-GMP PHOSPHODIESTERASE PDEF"/>
    <property type="match status" value="1"/>
</dbReference>
<dbReference type="CDD" id="cd01948">
    <property type="entry name" value="EAL"/>
    <property type="match status" value="1"/>
</dbReference>
<dbReference type="Gene3D" id="3.30.450.20">
    <property type="entry name" value="PAS domain"/>
    <property type="match status" value="1"/>
</dbReference>
<sequence length="793" mass="90397">MNFNRMFLTLTLWFKSHWQMAYLKQLNQSKQAIFLLLLLLIALFISCMLVISRLNLTFSEKVISELREEQLEDSFYANLDRLNSQQHLLERYTDDLALFAQAFHSLHRVGNTRVQAELGPAIKGKLVGFPKAFGVGVWFDSTPGSNAVSLTSYVYRDSAQHSKLTLLTGRDGINYRYQPWFEQYQTRTNQQDPNATYLTSAYFNSLSNAAVMTLVKPILDKDGAQIGIVSTDWHAEQIINLVSQVQVTPNTFAYLIDRNNSILSGLSNIEDMEQVDEIMLHIQQSRLIDKLNFNSLSGGLSVQRPTVIKEQLTVEGRQYDLSYAASNAGMLFGIGVPRDEIDAVLRPIRTRNMQILWFSTLFMVGLSALLLRWTLGVMRQLQASYKDELTNLPNRARLLLDLSKGDRVSLVLVNLDDFKEVNGLFGYACGDYVLQSIAGRLNNGIDRQSFGEASLYRLAADEFAIVTHPLSSEHLILFLQHIQQMLDTQHLSWQLQEIPVRMTLGAVVQDVNGQDHPNSLITRAEFALQQARQQQKGFGIYQPDQHIEEIYQYNLLWAGYVKEALRDDRIIPYFQPIYDNANNRVSKYECLVRMQLDNGQIANPGQFLDVARKVRLDRQLTMVMVEKSFKKFAGTDLEFSINLSYADLLDENLTAFISQKLDETAIGPQVIFEILESESIENYHGVKRFIDEVKSRGCRIAIDDFGTGYSNFEHLLRMKVDIIKIDGSLIRNLDQDFVALKVTQGIVHFANSLNMTTVAEFVHNEAIQQHVRRLGINFSQGSYISMPQVDLML</sequence>
<dbReference type="Pfam" id="PF22673">
    <property type="entry name" value="MCP-like_PDC_1"/>
    <property type="match status" value="1"/>
</dbReference>
<dbReference type="InterPro" id="IPR000160">
    <property type="entry name" value="GGDEF_dom"/>
</dbReference>
<dbReference type="InterPro" id="IPR043128">
    <property type="entry name" value="Rev_trsase/Diguanyl_cyclase"/>
</dbReference>
<dbReference type="InterPro" id="IPR001633">
    <property type="entry name" value="EAL_dom"/>
</dbReference>
<dbReference type="SUPFAM" id="SSF141868">
    <property type="entry name" value="EAL domain-like"/>
    <property type="match status" value="1"/>
</dbReference>
<dbReference type="CDD" id="cd01949">
    <property type="entry name" value="GGDEF"/>
    <property type="match status" value="1"/>
</dbReference>
<dbReference type="Proteomes" id="UP000659697">
    <property type="component" value="Unassembled WGS sequence"/>
</dbReference>
<feature type="domain" description="GGDEF" evidence="3">
    <location>
        <begin position="406"/>
        <end position="543"/>
    </location>
</feature>
<dbReference type="Pfam" id="PF00990">
    <property type="entry name" value="GGDEF"/>
    <property type="match status" value="1"/>
</dbReference>
<evidence type="ECO:0000259" key="3">
    <source>
        <dbReference type="PROSITE" id="PS50887"/>
    </source>
</evidence>
<dbReference type="SUPFAM" id="SSF103190">
    <property type="entry name" value="Sensory domain-like"/>
    <property type="match status" value="1"/>
</dbReference>